<dbReference type="InterPro" id="IPR050706">
    <property type="entry name" value="Cyclic-di-GMP_PDE-like"/>
</dbReference>
<dbReference type="CDD" id="cd01948">
    <property type="entry name" value="EAL"/>
    <property type="match status" value="1"/>
</dbReference>
<evidence type="ECO:0000313" key="4">
    <source>
        <dbReference type="Proteomes" id="UP000437824"/>
    </source>
</evidence>
<organism evidence="3 4">
    <name type="scientific">Blautia luti DSM 14534 = JCM 17040</name>
    <dbReference type="NCBI Taxonomy" id="649762"/>
    <lineage>
        <taxon>Bacteria</taxon>
        <taxon>Bacillati</taxon>
        <taxon>Bacillota</taxon>
        <taxon>Clostridia</taxon>
        <taxon>Lachnospirales</taxon>
        <taxon>Lachnospiraceae</taxon>
        <taxon>Blautia</taxon>
    </lineage>
</organism>
<dbReference type="PANTHER" id="PTHR33121">
    <property type="entry name" value="CYCLIC DI-GMP PHOSPHODIESTERASE PDEF"/>
    <property type="match status" value="1"/>
</dbReference>
<sequence length="161" mass="18273">MTGIPFTQTETCMMYQKQTDKNLISVMNKSIGSVSEEEQNEVIRHYSASSLNMLKEAPIDEIKLDMRFLSKDDPYGRAEDILHMIIAMGNSMRLSVLAEGVETEKQKEMLQNFCCNKAQGYYYAKPMKAQDSMLQSPPLTGGPVADGIRNKSKKIRHHEFT</sequence>
<dbReference type="Pfam" id="PF00563">
    <property type="entry name" value="EAL"/>
    <property type="match status" value="1"/>
</dbReference>
<dbReference type="InterPro" id="IPR035919">
    <property type="entry name" value="EAL_sf"/>
</dbReference>
<feature type="compositionally biased region" description="Basic residues" evidence="1">
    <location>
        <begin position="150"/>
        <end position="161"/>
    </location>
</feature>
<dbReference type="InterPro" id="IPR001633">
    <property type="entry name" value="EAL_dom"/>
</dbReference>
<dbReference type="PANTHER" id="PTHR33121:SF70">
    <property type="entry name" value="SIGNALING PROTEIN YKOW"/>
    <property type="match status" value="1"/>
</dbReference>
<evidence type="ECO:0000259" key="2">
    <source>
        <dbReference type="PROSITE" id="PS50883"/>
    </source>
</evidence>
<comment type="caution">
    <text evidence="3">The sequence shown here is derived from an EMBL/GenBank/DDBJ whole genome shotgun (WGS) entry which is preliminary data.</text>
</comment>
<protein>
    <submittedName>
        <fullName evidence="3">EAL domain-containing protein</fullName>
    </submittedName>
</protein>
<dbReference type="Proteomes" id="UP000437824">
    <property type="component" value="Unassembled WGS sequence"/>
</dbReference>
<dbReference type="RefSeq" id="WP_154779683.1">
    <property type="nucleotide sequence ID" value="NZ_WMBC01000002.1"/>
</dbReference>
<feature type="region of interest" description="Disordered" evidence="1">
    <location>
        <begin position="139"/>
        <end position="161"/>
    </location>
</feature>
<dbReference type="PROSITE" id="PS50883">
    <property type="entry name" value="EAL"/>
    <property type="match status" value="1"/>
</dbReference>
<dbReference type="SUPFAM" id="SSF141868">
    <property type="entry name" value="EAL domain-like"/>
    <property type="match status" value="1"/>
</dbReference>
<dbReference type="Gene3D" id="3.20.20.450">
    <property type="entry name" value="EAL domain"/>
    <property type="match status" value="1"/>
</dbReference>
<accession>A0A844GHQ6</accession>
<evidence type="ECO:0000313" key="3">
    <source>
        <dbReference type="EMBL" id="MTD60260.1"/>
    </source>
</evidence>
<name>A0A844GHQ6_9FIRM</name>
<proteinExistence type="predicted"/>
<dbReference type="EMBL" id="WMBC01000002">
    <property type="protein sequence ID" value="MTD60260.1"/>
    <property type="molecule type" value="Genomic_DNA"/>
</dbReference>
<feature type="domain" description="EAL" evidence="2">
    <location>
        <begin position="1"/>
        <end position="140"/>
    </location>
</feature>
<dbReference type="AlphaFoldDB" id="A0A844GHQ6"/>
<evidence type="ECO:0000256" key="1">
    <source>
        <dbReference type="SAM" id="MobiDB-lite"/>
    </source>
</evidence>
<dbReference type="GO" id="GO:0071111">
    <property type="term" value="F:cyclic-guanylate-specific phosphodiesterase activity"/>
    <property type="evidence" value="ECO:0007669"/>
    <property type="project" value="InterPro"/>
</dbReference>
<reference evidence="3 4" key="1">
    <citation type="submission" date="2019-11" db="EMBL/GenBank/DDBJ databases">
        <title>Draft genome sequence of Blautia luti DSM 14534T, isolated from human stool.</title>
        <authorList>
            <person name="Ortiz R."/>
            <person name="Melis-Arcos F."/>
            <person name="Covarrubias P."/>
            <person name="Cardenas J.P."/>
            <person name="Perez-Donoso J."/>
            <person name="Almonacid D."/>
        </authorList>
    </citation>
    <scope>NUCLEOTIDE SEQUENCE [LARGE SCALE GENOMIC DNA]</scope>
    <source>
        <strain evidence="3 4">DSM 14534</strain>
    </source>
</reference>
<gene>
    <name evidence="3" type="ORF">GKZ57_03025</name>
</gene>